<proteinExistence type="predicted"/>
<reference evidence="2" key="1">
    <citation type="journal article" date="2023" name="Commun. Biol.">
        <title>Genome analysis of Parmales, the sister group of diatoms, reveals the evolutionary specialization of diatoms from phago-mixotrophs to photoautotrophs.</title>
        <authorList>
            <person name="Ban H."/>
            <person name="Sato S."/>
            <person name="Yoshikawa S."/>
            <person name="Yamada K."/>
            <person name="Nakamura Y."/>
            <person name="Ichinomiya M."/>
            <person name="Sato N."/>
            <person name="Blanc-Mathieu R."/>
            <person name="Endo H."/>
            <person name="Kuwata A."/>
            <person name="Ogata H."/>
        </authorList>
    </citation>
    <scope>NUCLEOTIDE SEQUENCE [LARGE SCALE GENOMIC DNA]</scope>
    <source>
        <strain evidence="2">NIES 3701</strain>
    </source>
</reference>
<accession>A0A9W7EL62</accession>
<sequence length="235" mass="27942">MSSPPRLSSISGSLRYALYSPNSPEFRSHIPSLKMYECVKKAKINPNSKDPITIGIINPPQDVEWFVKANKRYKGLKYKRERGEMMSDDWYMERFLEILNEQELKILKPKMKELPGYLERWYYRTRPSSLNLLPRRDYFWLESQLTLLRSSYPDCDPEVVQRAGGKKALKRLGMIESDYGYVDREKVLKCFETVKERIDNGNIGDDVRWMRMPEGIFEDWEGHGRRFQLDLDYDF</sequence>
<name>A0A9W7EL62_9STRA</name>
<comment type="caution">
    <text evidence="1">The sequence shown here is derived from an EMBL/GenBank/DDBJ whole genome shotgun (WGS) entry which is preliminary data.</text>
</comment>
<evidence type="ECO:0000313" key="2">
    <source>
        <dbReference type="Proteomes" id="UP001165085"/>
    </source>
</evidence>
<evidence type="ECO:0000313" key="1">
    <source>
        <dbReference type="EMBL" id="GMH82622.1"/>
    </source>
</evidence>
<dbReference type="AlphaFoldDB" id="A0A9W7EL62"/>
<gene>
    <name evidence="1" type="ORF">TrST_g12517</name>
</gene>
<protein>
    <submittedName>
        <fullName evidence="1">Uncharacterized protein</fullName>
    </submittedName>
</protein>
<keyword evidence="2" id="KW-1185">Reference proteome</keyword>
<dbReference type="Proteomes" id="UP001165085">
    <property type="component" value="Unassembled WGS sequence"/>
</dbReference>
<organism evidence="1 2">
    <name type="scientific">Triparma strigata</name>
    <dbReference type="NCBI Taxonomy" id="1606541"/>
    <lineage>
        <taxon>Eukaryota</taxon>
        <taxon>Sar</taxon>
        <taxon>Stramenopiles</taxon>
        <taxon>Ochrophyta</taxon>
        <taxon>Bolidophyceae</taxon>
        <taxon>Parmales</taxon>
        <taxon>Triparmaceae</taxon>
        <taxon>Triparma</taxon>
    </lineage>
</organism>
<dbReference type="EMBL" id="BRXY01000270">
    <property type="protein sequence ID" value="GMH82622.1"/>
    <property type="molecule type" value="Genomic_DNA"/>
</dbReference>